<evidence type="ECO:0000256" key="1">
    <source>
        <dbReference type="ARBA" id="ARBA00022737"/>
    </source>
</evidence>
<organism evidence="5 6">
    <name type="scientific">Coturnix japonica</name>
    <name type="common">Japanese quail</name>
    <name type="synonym">Coturnix coturnix japonica</name>
    <dbReference type="NCBI Taxonomy" id="93934"/>
    <lineage>
        <taxon>Eukaryota</taxon>
        <taxon>Metazoa</taxon>
        <taxon>Chordata</taxon>
        <taxon>Craniata</taxon>
        <taxon>Vertebrata</taxon>
        <taxon>Euteleostomi</taxon>
        <taxon>Archelosauria</taxon>
        <taxon>Archosauria</taxon>
        <taxon>Dinosauria</taxon>
        <taxon>Saurischia</taxon>
        <taxon>Theropoda</taxon>
        <taxon>Coelurosauria</taxon>
        <taxon>Aves</taxon>
        <taxon>Neognathae</taxon>
        <taxon>Galloanserae</taxon>
        <taxon>Galliformes</taxon>
        <taxon>Phasianidae</taxon>
        <taxon>Perdicinae</taxon>
        <taxon>Coturnix</taxon>
    </lineage>
</organism>
<sequence>MVAREILLKQMIGSVSFLTSYSKKVTGLWQAFSMQSFYYFRWCGSGAWTPPVIRLTSSSNVMLLTFSLDHREERNILKAHFQAIPKIVCGGHYISWNGSLSSPYYPSYYPPNIDCSWIIRAPSPAYKLSLKILAMQIQEKSPGSSKCDKDWLEIDGVRYCKDISESGRNREYGYSVAINFHSDELVTHRGFYIEYRAFSHTDRKCTLKGANRNHF</sequence>
<feature type="domain" description="CUB" evidence="4">
    <location>
        <begin position="89"/>
        <end position="198"/>
    </location>
</feature>
<reference evidence="5" key="2">
    <citation type="submission" date="2025-08" db="UniProtKB">
        <authorList>
            <consortium name="Ensembl"/>
        </authorList>
    </citation>
    <scope>IDENTIFICATION</scope>
</reference>
<keyword evidence="6" id="KW-1185">Reference proteome</keyword>
<dbReference type="SUPFAM" id="SSF49854">
    <property type="entry name" value="Spermadhesin, CUB domain"/>
    <property type="match status" value="2"/>
</dbReference>
<evidence type="ECO:0000259" key="4">
    <source>
        <dbReference type="PROSITE" id="PS01180"/>
    </source>
</evidence>
<reference evidence="5" key="3">
    <citation type="submission" date="2025-09" db="UniProtKB">
        <authorList>
            <consortium name="Ensembl"/>
        </authorList>
    </citation>
    <scope>IDENTIFICATION</scope>
</reference>
<dbReference type="InterPro" id="IPR035914">
    <property type="entry name" value="Sperma_CUB_dom_sf"/>
</dbReference>
<accession>A0A8C2U5M4</accession>
<dbReference type="PROSITE" id="PS01180">
    <property type="entry name" value="CUB"/>
    <property type="match status" value="1"/>
</dbReference>
<dbReference type="Proteomes" id="UP000694412">
    <property type="component" value="Chromosome 1"/>
</dbReference>
<evidence type="ECO:0000256" key="3">
    <source>
        <dbReference type="PROSITE-ProRule" id="PRU00059"/>
    </source>
</evidence>
<dbReference type="Pfam" id="PF00431">
    <property type="entry name" value="CUB"/>
    <property type="match status" value="1"/>
</dbReference>
<protein>
    <recommendedName>
        <fullName evidence="4">CUB domain-containing protein</fullName>
    </recommendedName>
</protein>
<evidence type="ECO:0000313" key="5">
    <source>
        <dbReference type="Ensembl" id="ENSCJPP00005022100.1"/>
    </source>
</evidence>
<dbReference type="Ensembl" id="ENSCJPT00005030334.1">
    <property type="protein sequence ID" value="ENSCJPP00005022100.1"/>
    <property type="gene ID" value="ENSCJPG00005017670.1"/>
</dbReference>
<name>A0A8C2U5M4_COTJA</name>
<evidence type="ECO:0000256" key="2">
    <source>
        <dbReference type="ARBA" id="ARBA00023157"/>
    </source>
</evidence>
<keyword evidence="2" id="KW-1015">Disulfide bond</keyword>
<dbReference type="PANTHER" id="PTHR24251">
    <property type="entry name" value="OVOCHYMASE-RELATED"/>
    <property type="match status" value="1"/>
</dbReference>
<reference evidence="5" key="1">
    <citation type="submission" date="2015-11" db="EMBL/GenBank/DDBJ databases">
        <authorList>
            <consortium name="International Coturnix japonica Genome Analysis Consortium"/>
            <person name="Warren W."/>
            <person name="Burt D.W."/>
            <person name="Antin P.B."/>
            <person name="Lanford R."/>
            <person name="Gros J."/>
            <person name="Wilson R.K."/>
        </authorList>
    </citation>
    <scope>NUCLEOTIDE SEQUENCE [LARGE SCALE GENOMIC DNA]</scope>
</reference>
<dbReference type="CDD" id="cd00041">
    <property type="entry name" value="CUB"/>
    <property type="match status" value="1"/>
</dbReference>
<dbReference type="GeneTree" id="ENSGT00940000165120"/>
<comment type="caution">
    <text evidence="3">Lacks conserved residue(s) required for the propagation of feature annotation.</text>
</comment>
<proteinExistence type="predicted"/>
<dbReference type="InterPro" id="IPR000859">
    <property type="entry name" value="CUB_dom"/>
</dbReference>
<keyword evidence="1" id="KW-0677">Repeat</keyword>
<dbReference type="SMART" id="SM00042">
    <property type="entry name" value="CUB"/>
    <property type="match status" value="1"/>
</dbReference>
<evidence type="ECO:0000313" key="6">
    <source>
        <dbReference type="Proteomes" id="UP000694412"/>
    </source>
</evidence>
<dbReference type="Gene3D" id="2.60.120.290">
    <property type="entry name" value="Spermadhesin, CUB domain"/>
    <property type="match status" value="1"/>
</dbReference>
<dbReference type="AlphaFoldDB" id="A0A8C2U5M4"/>